<organism evidence="2 3">
    <name type="scientific">Deinococcus ruber</name>
    <dbReference type="NCBI Taxonomy" id="1848197"/>
    <lineage>
        <taxon>Bacteria</taxon>
        <taxon>Thermotogati</taxon>
        <taxon>Deinococcota</taxon>
        <taxon>Deinococci</taxon>
        <taxon>Deinococcales</taxon>
        <taxon>Deinococcaceae</taxon>
        <taxon>Deinococcus</taxon>
    </lineage>
</organism>
<sequence>MTQSDDRYQALQDAGDVTADVEDLSATEQEQMNIHEGRGARQEQGADASEEYVDEHTAGDNNPTPDLPTDLA</sequence>
<proteinExistence type="predicted"/>
<dbReference type="AlphaFoldDB" id="A0A918FGX0"/>
<keyword evidence="3" id="KW-1185">Reference proteome</keyword>
<dbReference type="RefSeq" id="WP_189093561.1">
    <property type="nucleotide sequence ID" value="NZ_BMQL01000076.1"/>
</dbReference>
<dbReference type="EMBL" id="BMQL01000076">
    <property type="protein sequence ID" value="GGR37011.1"/>
    <property type="molecule type" value="Genomic_DNA"/>
</dbReference>
<reference evidence="2" key="2">
    <citation type="submission" date="2020-09" db="EMBL/GenBank/DDBJ databases">
        <authorList>
            <person name="Sun Q."/>
            <person name="Ohkuma M."/>
        </authorList>
    </citation>
    <scope>NUCLEOTIDE SEQUENCE</scope>
    <source>
        <strain evidence="2">JCM 31311</strain>
    </source>
</reference>
<evidence type="ECO:0000256" key="1">
    <source>
        <dbReference type="SAM" id="MobiDB-lite"/>
    </source>
</evidence>
<reference evidence="2" key="1">
    <citation type="journal article" date="2014" name="Int. J. Syst. Evol. Microbiol.">
        <title>Complete genome sequence of Corynebacterium casei LMG S-19264T (=DSM 44701T), isolated from a smear-ripened cheese.</title>
        <authorList>
            <consortium name="US DOE Joint Genome Institute (JGI-PGF)"/>
            <person name="Walter F."/>
            <person name="Albersmeier A."/>
            <person name="Kalinowski J."/>
            <person name="Ruckert C."/>
        </authorList>
    </citation>
    <scope>NUCLEOTIDE SEQUENCE</scope>
    <source>
        <strain evidence="2">JCM 31311</strain>
    </source>
</reference>
<protein>
    <submittedName>
        <fullName evidence="2">Uncharacterized protein</fullName>
    </submittedName>
</protein>
<name>A0A918FGX0_9DEIO</name>
<feature type="region of interest" description="Disordered" evidence="1">
    <location>
        <begin position="1"/>
        <end position="72"/>
    </location>
</feature>
<evidence type="ECO:0000313" key="3">
    <source>
        <dbReference type="Proteomes" id="UP000603865"/>
    </source>
</evidence>
<evidence type="ECO:0000313" key="2">
    <source>
        <dbReference type="EMBL" id="GGR37011.1"/>
    </source>
</evidence>
<accession>A0A918FGX0</accession>
<dbReference type="Proteomes" id="UP000603865">
    <property type="component" value="Unassembled WGS sequence"/>
</dbReference>
<comment type="caution">
    <text evidence="2">The sequence shown here is derived from an EMBL/GenBank/DDBJ whole genome shotgun (WGS) entry which is preliminary data.</text>
</comment>
<gene>
    <name evidence="2" type="ORF">GCM10008957_53190</name>
</gene>